<evidence type="ECO:0000256" key="11">
    <source>
        <dbReference type="SAM" id="MobiDB-lite"/>
    </source>
</evidence>
<evidence type="ECO:0000259" key="12">
    <source>
        <dbReference type="PROSITE" id="PS51847"/>
    </source>
</evidence>
<keyword evidence="9 10" id="KW-0472">Membrane</keyword>
<dbReference type="AlphaFoldDB" id="A0A1G4JWD9"/>
<dbReference type="PANTHER" id="PTHR28185">
    <property type="entry name" value="MITOCHONDRIAL DISTRIBUTION AND MORPHOLOGY PROTEIN 34"/>
    <property type="match status" value="1"/>
</dbReference>
<keyword evidence="6" id="KW-0445">Lipid transport</keyword>
<dbReference type="InterPro" id="IPR027536">
    <property type="entry name" value="MDM34"/>
</dbReference>
<feature type="region of interest" description="Disordered" evidence="11">
    <location>
        <begin position="28"/>
        <end position="54"/>
    </location>
</feature>
<comment type="similarity">
    <text evidence="10">Belongs to the MDM34 family.</text>
</comment>
<evidence type="ECO:0000256" key="8">
    <source>
        <dbReference type="ARBA" id="ARBA00023128"/>
    </source>
</evidence>
<protein>
    <recommendedName>
        <fullName evidence="10">Mitochondrial distribution and morphology protein 34</fullName>
    </recommendedName>
</protein>
<evidence type="ECO:0000256" key="4">
    <source>
        <dbReference type="ARBA" id="ARBA00022692"/>
    </source>
</evidence>
<comment type="function">
    <text evidence="10">Component of the ERMES/MDM complex, which serves as a molecular tether to connect the endoplasmic reticulum (ER) and mitochondria. Components of this complex are involved in the control of mitochondrial shape and protein biogenesis, and function in nonvesicular lipid trafficking between the ER and mitochondria. MDM34 is required for the interaction of the ER-resident membrane protein MMM1 and the outer mitochondrial membrane-resident beta-barrel protein MDM10.</text>
</comment>
<dbReference type="GO" id="GO:0032865">
    <property type="term" value="C:ERMES complex"/>
    <property type="evidence" value="ECO:0007669"/>
    <property type="project" value="UniProtKB-UniRule"/>
</dbReference>
<dbReference type="InterPro" id="IPR058825">
    <property type="entry name" value="MDM34_N"/>
</dbReference>
<sequence>MSFRFNKATFEDNSFNEQIREKLTHALNADSGSGSQSKSANASNSAVTDEVKQETKGPKKLDILKSGITVSKVNFPSIPQLEILDLDLSAQSKSLLKGICKISCKDAMLEINTEIEANLLLLYTNNGPAFTTPRLISNDSFTVPITMTFDQIELEAITNIFVKNTSVGISFNDVNLDFNFDCSIKLLQSSIEKRLKGSMETVFKDVLPSVIFSMSQRWFTHGETTGGYPEEKLQQHVESQSHLPRVILEDSDLEDLSPATMLRLSTLVSSRQSLSLNPTAMNTLSAIPGCLERQNLHRFNSRVPALSNFYPDFHAAEAPDLKLLGRSVSSNTIVGGGYNQQLNTLPQRVLDERSYNLNTIASVQSRIYERSNGDNTNLRRRKIKMGGRNKSKIQVSKKLERKASVPDVEGIAEAGPPTSLSNNAERSEANVRNTPDFVHSPRPVSVAQSPELLGENSAFFNIPHLQLSAKAGANQTYPVVSPPTPKLNLLEEAQSLNRRRDLQKLRSSLYSPMRNSKFYVTREMERPILEHKGLSFVGLAQGLKWGSEDLPPPYGC</sequence>
<evidence type="ECO:0000313" key="13">
    <source>
        <dbReference type="EMBL" id="SCU95393.1"/>
    </source>
</evidence>
<keyword evidence="7" id="KW-0446">Lipid-binding</keyword>
<evidence type="ECO:0000313" key="14">
    <source>
        <dbReference type="Proteomes" id="UP000190274"/>
    </source>
</evidence>
<dbReference type="GO" id="GO:0007005">
    <property type="term" value="P:mitochondrion organization"/>
    <property type="evidence" value="ECO:0007669"/>
    <property type="project" value="EnsemblFungi"/>
</dbReference>
<dbReference type="GO" id="GO:0008289">
    <property type="term" value="F:lipid binding"/>
    <property type="evidence" value="ECO:0007669"/>
    <property type="project" value="UniProtKB-KW"/>
</dbReference>
<name>A0A1G4JWD9_9SACH</name>
<evidence type="ECO:0000256" key="9">
    <source>
        <dbReference type="ARBA" id="ARBA00023136"/>
    </source>
</evidence>
<dbReference type="InterPro" id="IPR031468">
    <property type="entry name" value="SMP_LBD"/>
</dbReference>
<keyword evidence="3 10" id="KW-1134">Transmembrane beta strand</keyword>
<evidence type="ECO:0000256" key="5">
    <source>
        <dbReference type="ARBA" id="ARBA00022787"/>
    </source>
</evidence>
<dbReference type="GO" id="GO:1990456">
    <property type="term" value="P:mitochondrion-endoplasmic reticulum membrane tethering"/>
    <property type="evidence" value="ECO:0007669"/>
    <property type="project" value="EnsemblFungi"/>
</dbReference>
<comment type="subunit">
    <text evidence="10">Component of the ER-mitochondria encounter structure (ERMES) or MDM complex, composed of MMM1, MDM10, MDM12 and MDM34.</text>
</comment>
<dbReference type="Proteomes" id="UP000190274">
    <property type="component" value="Chromosome G"/>
</dbReference>
<keyword evidence="14" id="KW-1185">Reference proteome</keyword>
<organism evidence="13 14">
    <name type="scientific">Lachancea dasiensis</name>
    <dbReference type="NCBI Taxonomy" id="1072105"/>
    <lineage>
        <taxon>Eukaryota</taxon>
        <taxon>Fungi</taxon>
        <taxon>Dikarya</taxon>
        <taxon>Ascomycota</taxon>
        <taxon>Saccharomycotina</taxon>
        <taxon>Saccharomycetes</taxon>
        <taxon>Saccharomycetales</taxon>
        <taxon>Saccharomycetaceae</taxon>
        <taxon>Lachancea</taxon>
    </lineage>
</organism>
<feature type="region of interest" description="Disordered" evidence="11">
    <location>
        <begin position="387"/>
        <end position="443"/>
    </location>
</feature>
<keyword evidence="8 10" id="KW-0496">Mitochondrion</keyword>
<comment type="subcellular location">
    <subcellularLocation>
        <location evidence="1">Membrane</location>
    </subcellularLocation>
    <subcellularLocation>
        <location evidence="10">Mitochondrion outer membrane</location>
        <topology evidence="10">Multi-pass membrane protein</topology>
    </subcellularLocation>
    <text evidence="10">The ERMES/MDM complex localizes to a few discrete foci (around 10 per single cell), that represent mitochondria-endoplasmic reticulum junctions. These foci are often found next to mtDNA nucleoids.</text>
</comment>
<evidence type="ECO:0000256" key="3">
    <source>
        <dbReference type="ARBA" id="ARBA00022452"/>
    </source>
</evidence>
<keyword evidence="2" id="KW-0813">Transport</keyword>
<dbReference type="Pfam" id="PF26545">
    <property type="entry name" value="Mdm34_N"/>
    <property type="match status" value="1"/>
</dbReference>
<dbReference type="GO" id="GO:0015914">
    <property type="term" value="P:phospholipid transport"/>
    <property type="evidence" value="ECO:0007669"/>
    <property type="project" value="EnsemblFungi"/>
</dbReference>
<dbReference type="HAMAP" id="MF_03105">
    <property type="entry name" value="Mdm34"/>
    <property type="match status" value="1"/>
</dbReference>
<evidence type="ECO:0000256" key="2">
    <source>
        <dbReference type="ARBA" id="ARBA00022448"/>
    </source>
</evidence>
<proteinExistence type="inferred from homology"/>
<dbReference type="OrthoDB" id="17927at2759"/>
<evidence type="ECO:0000256" key="6">
    <source>
        <dbReference type="ARBA" id="ARBA00023055"/>
    </source>
</evidence>
<gene>
    <name evidence="10" type="primary">MDM34</name>
    <name evidence="13" type="ORF">LADA_0G15368G</name>
</gene>
<feature type="domain" description="SMP-LTD" evidence="12">
    <location>
        <begin position="1"/>
        <end position="216"/>
    </location>
</feature>
<dbReference type="STRING" id="1266660.A0A1G4JWD9"/>
<dbReference type="EMBL" id="LT598457">
    <property type="protein sequence ID" value="SCU95393.1"/>
    <property type="molecule type" value="Genomic_DNA"/>
</dbReference>
<keyword evidence="5 10" id="KW-1000">Mitochondrion outer membrane</keyword>
<dbReference type="PROSITE" id="PS51847">
    <property type="entry name" value="SMP"/>
    <property type="match status" value="1"/>
</dbReference>
<accession>A0A1G4JWD9</accession>
<evidence type="ECO:0000256" key="10">
    <source>
        <dbReference type="HAMAP-Rule" id="MF_03105"/>
    </source>
</evidence>
<evidence type="ECO:0000256" key="1">
    <source>
        <dbReference type="ARBA" id="ARBA00004370"/>
    </source>
</evidence>
<reference evidence="14" key="1">
    <citation type="submission" date="2016-03" db="EMBL/GenBank/DDBJ databases">
        <authorList>
            <person name="Devillers H."/>
        </authorList>
    </citation>
    <scope>NUCLEOTIDE SEQUENCE [LARGE SCALE GENOMIC DNA]</scope>
</reference>
<comment type="domain">
    <text evidence="10">Lacks alpha-helical transmembrane segments, suggesting that it resides in the membrane via beta-sheet conformations similar to those predicted for other outer membrane proteins and porin.</text>
</comment>
<evidence type="ECO:0000256" key="7">
    <source>
        <dbReference type="ARBA" id="ARBA00023121"/>
    </source>
</evidence>
<feature type="compositionally biased region" description="Low complexity" evidence="11">
    <location>
        <begin position="28"/>
        <end position="46"/>
    </location>
</feature>
<keyword evidence="4 10" id="KW-0812">Transmembrane</keyword>
<dbReference type="PANTHER" id="PTHR28185:SF1">
    <property type="entry name" value="MITOCHONDRIAL DISTRIBUTION AND MORPHOLOGY PROTEIN 34"/>
    <property type="match status" value="1"/>
</dbReference>